<keyword evidence="8 12" id="KW-0472">Membrane</keyword>
<dbReference type="PANTHER" id="PTHR23502">
    <property type="entry name" value="MAJOR FACILITATOR SUPERFAMILY"/>
    <property type="match status" value="1"/>
</dbReference>
<protein>
    <recommendedName>
        <fullName evidence="11">Multidrug transporter MdfA</fullName>
    </recommendedName>
</protein>
<dbReference type="PROSITE" id="PS50850">
    <property type="entry name" value="MFS"/>
    <property type="match status" value="1"/>
</dbReference>
<feature type="transmembrane region" description="Helical" evidence="12">
    <location>
        <begin position="334"/>
        <end position="357"/>
    </location>
</feature>
<gene>
    <name evidence="14" type="primary">cmr</name>
    <name evidence="14" type="ORF">GCM10007350_13710</name>
</gene>
<keyword evidence="3" id="KW-0813">Transport</keyword>
<feature type="domain" description="Major facilitator superfamily (MFS) profile" evidence="13">
    <location>
        <begin position="1"/>
        <end position="394"/>
    </location>
</feature>
<feature type="transmembrane region" description="Helical" evidence="12">
    <location>
        <begin position="244"/>
        <end position="261"/>
    </location>
</feature>
<evidence type="ECO:0000256" key="3">
    <source>
        <dbReference type="ARBA" id="ARBA00022448"/>
    </source>
</evidence>
<accession>A0ABQ3H0N7</accession>
<comment type="caution">
    <text evidence="14">The sequence shown here is derived from an EMBL/GenBank/DDBJ whole genome shotgun (WGS) entry which is preliminary data.</text>
</comment>
<dbReference type="PANTHER" id="PTHR23502:SF43">
    <property type="entry name" value="MULTIDRUG TRANSPORTER MDFA"/>
    <property type="match status" value="1"/>
</dbReference>
<feature type="transmembrane region" description="Helical" evidence="12">
    <location>
        <begin position="273"/>
        <end position="293"/>
    </location>
</feature>
<keyword evidence="6 12" id="KW-0812">Transmembrane</keyword>
<evidence type="ECO:0000256" key="9">
    <source>
        <dbReference type="ARBA" id="ARBA00023251"/>
    </source>
</evidence>
<dbReference type="EMBL" id="BMYO01000003">
    <property type="protein sequence ID" value="GHD60530.1"/>
    <property type="molecule type" value="Genomic_DNA"/>
</dbReference>
<dbReference type="InterPro" id="IPR020846">
    <property type="entry name" value="MFS_dom"/>
</dbReference>
<dbReference type="SUPFAM" id="SSF103473">
    <property type="entry name" value="MFS general substrate transporter"/>
    <property type="match status" value="1"/>
</dbReference>
<evidence type="ECO:0000313" key="15">
    <source>
        <dbReference type="Proteomes" id="UP000604737"/>
    </source>
</evidence>
<evidence type="ECO:0000256" key="6">
    <source>
        <dbReference type="ARBA" id="ARBA00022692"/>
    </source>
</evidence>
<evidence type="ECO:0000256" key="7">
    <source>
        <dbReference type="ARBA" id="ARBA00022989"/>
    </source>
</evidence>
<dbReference type="InterPro" id="IPR036259">
    <property type="entry name" value="MFS_trans_sf"/>
</dbReference>
<keyword evidence="4" id="KW-1003">Cell membrane</keyword>
<comment type="subcellular location">
    <subcellularLocation>
        <location evidence="1">Cell inner membrane</location>
        <topology evidence="1">Multi-pass membrane protein</topology>
    </subcellularLocation>
</comment>
<dbReference type="Gene3D" id="1.20.1720.10">
    <property type="entry name" value="Multidrug resistance protein D"/>
    <property type="match status" value="1"/>
</dbReference>
<feature type="transmembrane region" description="Helical" evidence="12">
    <location>
        <begin position="94"/>
        <end position="115"/>
    </location>
</feature>
<dbReference type="PROSITE" id="PS00216">
    <property type="entry name" value="SUGAR_TRANSPORT_1"/>
    <property type="match status" value="1"/>
</dbReference>
<dbReference type="InterPro" id="IPR005829">
    <property type="entry name" value="Sugar_transporter_CS"/>
</dbReference>
<proteinExistence type="inferred from homology"/>
<evidence type="ECO:0000256" key="1">
    <source>
        <dbReference type="ARBA" id="ARBA00004429"/>
    </source>
</evidence>
<organism evidence="14 15">
    <name type="scientific">Jeongeupia chitinilytica</name>
    <dbReference type="NCBI Taxonomy" id="1041641"/>
    <lineage>
        <taxon>Bacteria</taxon>
        <taxon>Pseudomonadati</taxon>
        <taxon>Pseudomonadota</taxon>
        <taxon>Betaproteobacteria</taxon>
        <taxon>Neisseriales</taxon>
        <taxon>Chitinibacteraceae</taxon>
        <taxon>Jeongeupia</taxon>
    </lineage>
</organism>
<evidence type="ECO:0000259" key="13">
    <source>
        <dbReference type="PROSITE" id="PS50850"/>
    </source>
</evidence>
<keyword evidence="15" id="KW-1185">Reference proteome</keyword>
<reference evidence="15" key="1">
    <citation type="journal article" date="2019" name="Int. J. Syst. Evol. Microbiol.">
        <title>The Global Catalogue of Microorganisms (GCM) 10K type strain sequencing project: providing services to taxonomists for standard genome sequencing and annotation.</title>
        <authorList>
            <consortium name="The Broad Institute Genomics Platform"/>
            <consortium name="The Broad Institute Genome Sequencing Center for Infectious Disease"/>
            <person name="Wu L."/>
            <person name="Ma J."/>
        </authorList>
    </citation>
    <scope>NUCLEOTIDE SEQUENCE [LARGE SCALE GENOMIC DNA]</scope>
    <source>
        <strain evidence="15">KCTC 23701</strain>
    </source>
</reference>
<feature type="transmembrane region" description="Helical" evidence="12">
    <location>
        <begin position="206"/>
        <end position="224"/>
    </location>
</feature>
<sequence>MLFPISLVLFEFSTYIANDMILPGMLQVVHEFNAPSSLVPTALAAYLAGGAALQWLLGPLSDRVGRRPLMLFGVAAFIVLLLLTLPTTSITQFMVLRFFQGMGLCFVTAIGYASIQEAFSETAAVRVMALMANVALLAPLIGPVAGAALIEVAPWRSIFVLIAVTTSISLFGLWRTMPETAKLRGTPFNVRSIAGDYRKVFGNRRFVCGALAIGAASLPLLTWIGQAPVILMERAHMTPLTFGLWQIPIFAALIAGNITLARVADRVPIHRMIGFGLIPALAGLGLAAVAMLVDSSAVAWLVGGISLYAYGVGLANAALYRLTLFSSTVSKGTVAASLGMITMVFFTVGIEIVRWGYGSGGNLWFAGANLAAGIGFWLLVKRFLSGHDVPAAGA</sequence>
<feature type="transmembrane region" description="Helical" evidence="12">
    <location>
        <begin position="299"/>
        <end position="322"/>
    </location>
</feature>
<feature type="transmembrane region" description="Helical" evidence="12">
    <location>
        <begin position="69"/>
        <end position="88"/>
    </location>
</feature>
<evidence type="ECO:0000256" key="8">
    <source>
        <dbReference type="ARBA" id="ARBA00023136"/>
    </source>
</evidence>
<keyword evidence="5" id="KW-0997">Cell inner membrane</keyword>
<evidence type="ECO:0000256" key="4">
    <source>
        <dbReference type="ARBA" id="ARBA00022475"/>
    </source>
</evidence>
<name>A0ABQ3H0N7_9NEIS</name>
<comment type="similarity">
    <text evidence="10">Belongs to the major facilitator superfamily. MdfA family.</text>
</comment>
<feature type="transmembrane region" description="Helical" evidence="12">
    <location>
        <begin position="155"/>
        <end position="174"/>
    </location>
</feature>
<evidence type="ECO:0000256" key="11">
    <source>
        <dbReference type="ARBA" id="ARBA00040126"/>
    </source>
</evidence>
<feature type="transmembrane region" description="Helical" evidence="12">
    <location>
        <begin position="127"/>
        <end position="149"/>
    </location>
</feature>
<evidence type="ECO:0000256" key="12">
    <source>
        <dbReference type="SAM" id="Phobius"/>
    </source>
</evidence>
<dbReference type="Proteomes" id="UP000604737">
    <property type="component" value="Unassembled WGS sequence"/>
</dbReference>
<evidence type="ECO:0000256" key="10">
    <source>
        <dbReference type="ARBA" id="ARBA00038406"/>
    </source>
</evidence>
<evidence type="ECO:0000256" key="5">
    <source>
        <dbReference type="ARBA" id="ARBA00022519"/>
    </source>
</evidence>
<dbReference type="InterPro" id="IPR011701">
    <property type="entry name" value="MFS"/>
</dbReference>
<dbReference type="NCBIfam" id="NF011931">
    <property type="entry name" value="PRK15402.1"/>
    <property type="match status" value="1"/>
</dbReference>
<keyword evidence="7 12" id="KW-1133">Transmembrane helix</keyword>
<comment type="subunit">
    <text evidence="2">Monomer.</text>
</comment>
<feature type="transmembrane region" description="Helical" evidence="12">
    <location>
        <begin position="363"/>
        <end position="380"/>
    </location>
</feature>
<keyword evidence="9" id="KW-0046">Antibiotic resistance</keyword>
<feature type="transmembrane region" description="Helical" evidence="12">
    <location>
        <begin position="38"/>
        <end position="57"/>
    </location>
</feature>
<dbReference type="Pfam" id="PF07690">
    <property type="entry name" value="MFS_1"/>
    <property type="match status" value="1"/>
</dbReference>
<evidence type="ECO:0000313" key="14">
    <source>
        <dbReference type="EMBL" id="GHD60530.1"/>
    </source>
</evidence>
<evidence type="ECO:0000256" key="2">
    <source>
        <dbReference type="ARBA" id="ARBA00011245"/>
    </source>
</evidence>